<dbReference type="Proteomes" id="UP000018144">
    <property type="component" value="Unassembled WGS sequence"/>
</dbReference>
<gene>
    <name evidence="2" type="ORF">PCON_13876</name>
</gene>
<feature type="compositionally biased region" description="Polar residues" evidence="1">
    <location>
        <begin position="35"/>
        <end position="45"/>
    </location>
</feature>
<dbReference type="AlphaFoldDB" id="U4LLM3"/>
<proteinExistence type="predicted"/>
<evidence type="ECO:0000256" key="1">
    <source>
        <dbReference type="SAM" id="MobiDB-lite"/>
    </source>
</evidence>
<sequence>MPSRLSETLPTLQTFVGSPLMISGSSLSTKRHGVTESSVTRHGYQ</sequence>
<feature type="region of interest" description="Disordered" evidence="1">
    <location>
        <begin position="21"/>
        <end position="45"/>
    </location>
</feature>
<evidence type="ECO:0000313" key="3">
    <source>
        <dbReference type="Proteomes" id="UP000018144"/>
    </source>
</evidence>
<accession>U4LLM3</accession>
<name>U4LLM3_PYROM</name>
<protein>
    <submittedName>
        <fullName evidence="2">Uncharacterized protein</fullName>
    </submittedName>
</protein>
<evidence type="ECO:0000313" key="2">
    <source>
        <dbReference type="EMBL" id="CCX14283.1"/>
    </source>
</evidence>
<keyword evidence="3" id="KW-1185">Reference proteome</keyword>
<reference evidence="2 3" key="1">
    <citation type="journal article" date="2013" name="PLoS Genet.">
        <title>The genome and development-dependent transcriptomes of Pyronema confluens: a window into fungal evolution.</title>
        <authorList>
            <person name="Traeger S."/>
            <person name="Altegoer F."/>
            <person name="Freitag M."/>
            <person name="Gabaldon T."/>
            <person name="Kempken F."/>
            <person name="Kumar A."/>
            <person name="Marcet-Houben M."/>
            <person name="Poggeler S."/>
            <person name="Stajich J.E."/>
            <person name="Nowrousian M."/>
        </authorList>
    </citation>
    <scope>NUCLEOTIDE SEQUENCE [LARGE SCALE GENOMIC DNA]</scope>
    <source>
        <strain evidence="3">CBS 100304</strain>
        <tissue evidence="2">Vegetative mycelium</tissue>
    </source>
</reference>
<organism evidence="2 3">
    <name type="scientific">Pyronema omphalodes (strain CBS 100304)</name>
    <name type="common">Pyronema confluens</name>
    <dbReference type="NCBI Taxonomy" id="1076935"/>
    <lineage>
        <taxon>Eukaryota</taxon>
        <taxon>Fungi</taxon>
        <taxon>Dikarya</taxon>
        <taxon>Ascomycota</taxon>
        <taxon>Pezizomycotina</taxon>
        <taxon>Pezizomycetes</taxon>
        <taxon>Pezizales</taxon>
        <taxon>Pyronemataceae</taxon>
        <taxon>Pyronema</taxon>
    </lineage>
</organism>
<dbReference type="EMBL" id="HF935945">
    <property type="protein sequence ID" value="CCX14283.1"/>
    <property type="molecule type" value="Genomic_DNA"/>
</dbReference>